<keyword evidence="3" id="KW-1185">Reference proteome</keyword>
<evidence type="ECO:0000313" key="2">
    <source>
        <dbReference type="EMBL" id="AEF95396.1"/>
    </source>
</evidence>
<dbReference type="Gene3D" id="3.40.50.720">
    <property type="entry name" value="NAD(P)-binding Rossmann-like Domain"/>
    <property type="match status" value="1"/>
</dbReference>
<keyword evidence="2" id="KW-0413">Isomerase</keyword>
<dbReference type="HOGENOM" id="CLU_007383_1_7_9"/>
<dbReference type="STRING" id="868595.Desca_2574"/>
<dbReference type="CDD" id="cd05256">
    <property type="entry name" value="UDP_AE_SDR_e"/>
    <property type="match status" value="1"/>
</dbReference>
<dbReference type="Proteomes" id="UP000009226">
    <property type="component" value="Chromosome"/>
</dbReference>
<evidence type="ECO:0000259" key="1">
    <source>
        <dbReference type="Pfam" id="PF01370"/>
    </source>
</evidence>
<accession>F6B5G4</accession>
<reference evidence="2 3" key="1">
    <citation type="submission" date="2011-05" db="EMBL/GenBank/DDBJ databases">
        <title>Complete sequence of Desulfotomaculum carboxydivorans CO-1-SRB.</title>
        <authorList>
            <consortium name="US DOE Joint Genome Institute"/>
            <person name="Lucas S."/>
            <person name="Han J."/>
            <person name="Lapidus A."/>
            <person name="Cheng J.-F."/>
            <person name="Goodwin L."/>
            <person name="Pitluck S."/>
            <person name="Peters L."/>
            <person name="Mikhailova N."/>
            <person name="Lu M."/>
            <person name="Han C."/>
            <person name="Tapia R."/>
            <person name="Land M."/>
            <person name="Hauser L."/>
            <person name="Kyrpides N."/>
            <person name="Ivanova N."/>
            <person name="Pagani I."/>
            <person name="Stams A."/>
            <person name="Plugge C."/>
            <person name="Muyzer G."/>
            <person name="Kuever J."/>
            <person name="Parshina S."/>
            <person name="Ivanova A."/>
            <person name="Nazina T."/>
            <person name="Woyke T."/>
        </authorList>
    </citation>
    <scope>NUCLEOTIDE SEQUENCE [LARGE SCALE GENOMIC DNA]</scope>
    <source>
        <strain evidence="3">DSM 14880 / VKM B-2319 / CO-1-SRB</strain>
    </source>
</reference>
<dbReference type="InterPro" id="IPR036291">
    <property type="entry name" value="NAD(P)-bd_dom_sf"/>
</dbReference>
<dbReference type="PANTHER" id="PTHR43245">
    <property type="entry name" value="BIFUNCTIONAL POLYMYXIN RESISTANCE PROTEIN ARNA"/>
    <property type="match status" value="1"/>
</dbReference>
<feature type="domain" description="NAD-dependent epimerase/dehydratase" evidence="1">
    <location>
        <begin position="3"/>
        <end position="233"/>
    </location>
</feature>
<dbReference type="PANTHER" id="PTHR43245:SF13">
    <property type="entry name" value="UDP-D-APIOSE_UDP-D-XYLOSE SYNTHASE 2"/>
    <property type="match status" value="1"/>
</dbReference>
<dbReference type="EC" id="5.1.3.2" evidence="2"/>
<dbReference type="GO" id="GO:0003978">
    <property type="term" value="F:UDP-glucose 4-epimerase activity"/>
    <property type="evidence" value="ECO:0007669"/>
    <property type="project" value="UniProtKB-EC"/>
</dbReference>
<dbReference type="InterPro" id="IPR001509">
    <property type="entry name" value="Epimerase_deHydtase"/>
</dbReference>
<dbReference type="Pfam" id="PF01370">
    <property type="entry name" value="Epimerase"/>
    <property type="match status" value="1"/>
</dbReference>
<proteinExistence type="predicted"/>
<dbReference type="SUPFAM" id="SSF51735">
    <property type="entry name" value="NAD(P)-binding Rossmann-fold domains"/>
    <property type="match status" value="1"/>
</dbReference>
<dbReference type="KEGG" id="dca:Desca_2574"/>
<organism evidence="2 3">
    <name type="scientific">Desulfotomaculum nigrificans (strain DSM 14880 / VKM B-2319 / CO-1-SRB)</name>
    <name type="common">Desulfotomaculum carboxydivorans</name>
    <dbReference type="NCBI Taxonomy" id="868595"/>
    <lineage>
        <taxon>Bacteria</taxon>
        <taxon>Bacillati</taxon>
        <taxon>Bacillota</taxon>
        <taxon>Clostridia</taxon>
        <taxon>Eubacteriales</taxon>
        <taxon>Desulfotomaculaceae</taxon>
        <taxon>Desulfotomaculum</taxon>
    </lineage>
</organism>
<sequence>MRVLVTGGAGFIGSHIVDALLKAGHEVLVVDNLSSGKKENLPPEVPFYQMDITDPGIAGIFEAARPQAVIHQAAQVAVPVSLRDPIFDARVNIIGTLNLLEAARRVKVGKMVFASSAAVYGNPNYLPVDEDHDLRPLSGYGISKHTVERYLEAYQELYGLSWTALRYANVYGPRQDAQGEGGVVAVFIDKLLHNQRPQIFGDGEQTRDFVYVKDVAAANVAALSAGDNQILNISTGKASTVNELYSLLKQTIGSALEPEYAPPRPGDIVHSYLDNSKAVARLNWQPQYELARGLKETVEHYLRGNA</sequence>
<evidence type="ECO:0000313" key="3">
    <source>
        <dbReference type="Proteomes" id="UP000009226"/>
    </source>
</evidence>
<gene>
    <name evidence="2" type="ordered locus">Desca_2574</name>
</gene>
<dbReference type="eggNOG" id="COG1087">
    <property type="taxonomic scope" value="Bacteria"/>
</dbReference>
<dbReference type="RefSeq" id="WP_003543741.1">
    <property type="nucleotide sequence ID" value="NC_015565.1"/>
</dbReference>
<dbReference type="Gene3D" id="3.90.25.10">
    <property type="entry name" value="UDP-galactose 4-epimerase, domain 1"/>
    <property type="match status" value="1"/>
</dbReference>
<dbReference type="AlphaFoldDB" id="F6B5G4"/>
<protein>
    <submittedName>
        <fullName evidence="2">UDP-glucose 4-epimerase</fullName>
        <ecNumber evidence="2">5.1.3.2</ecNumber>
    </submittedName>
</protein>
<dbReference type="EMBL" id="CP002736">
    <property type="protein sequence ID" value="AEF95396.1"/>
    <property type="molecule type" value="Genomic_DNA"/>
</dbReference>
<name>F6B5G4_DESCC</name>
<dbReference type="InterPro" id="IPR050177">
    <property type="entry name" value="Lipid_A_modif_metabolic_enz"/>
</dbReference>